<name>A0ACC6UXZ8_9CREN</name>
<proteinExistence type="predicted"/>
<dbReference type="Proteomes" id="UP000033636">
    <property type="component" value="Unassembled WGS sequence"/>
</dbReference>
<sequence length="98" mass="11386">MITVEELLAFYSSLDISYRALLHYRFLSRYGKGLDWFIVNEPWRLYPALVEVIGVHNADVFVETLANWLAKNGKRMTSEELKKALSAREAWQTPPSPR</sequence>
<protein>
    <submittedName>
        <fullName evidence="1">Uncharacterized protein</fullName>
    </submittedName>
</protein>
<organism evidence="1 2">
    <name type="scientific">Thermoproteus sp. AZ2</name>
    <dbReference type="NCBI Taxonomy" id="1609232"/>
    <lineage>
        <taxon>Archaea</taxon>
        <taxon>Thermoproteota</taxon>
        <taxon>Thermoprotei</taxon>
        <taxon>Thermoproteales</taxon>
        <taxon>Thermoproteaceae</taxon>
        <taxon>Thermoproteus</taxon>
    </lineage>
</organism>
<evidence type="ECO:0000313" key="1">
    <source>
        <dbReference type="EMBL" id="MFB6489683.1"/>
    </source>
</evidence>
<reference evidence="1" key="1">
    <citation type="submission" date="2024-07" db="EMBL/GenBank/DDBJ databases">
        <title>Metagenome and Metagenome-Assembled Genomes of Archaea from a hot spring from the geothermal field of Los Azufres, Mexico.</title>
        <authorList>
            <person name="Marin-Paredes R."/>
            <person name="Martinez-Romero E."/>
            <person name="Servin-Garciduenas L.E."/>
        </authorList>
    </citation>
    <scope>NUCLEOTIDE SEQUENCE</scope>
</reference>
<comment type="caution">
    <text evidence="1">The sequence shown here is derived from an EMBL/GenBank/DDBJ whole genome shotgun (WGS) entry which is preliminary data.</text>
</comment>
<accession>A0ACC6UXZ8</accession>
<evidence type="ECO:0000313" key="2">
    <source>
        <dbReference type="Proteomes" id="UP000033636"/>
    </source>
</evidence>
<gene>
    <name evidence="1" type="ORF">TU35_000290</name>
</gene>
<dbReference type="EMBL" id="JZWT02000001">
    <property type="protein sequence ID" value="MFB6489683.1"/>
    <property type="molecule type" value="Genomic_DNA"/>
</dbReference>